<dbReference type="RefSeq" id="WP_188536619.1">
    <property type="nucleotide sequence ID" value="NZ_BMEQ01000008.1"/>
</dbReference>
<gene>
    <name evidence="3" type="ORF">GCM10011374_19280</name>
</gene>
<feature type="transmembrane region" description="Helical" evidence="1">
    <location>
        <begin position="74"/>
        <end position="96"/>
    </location>
</feature>
<feature type="transmembrane region" description="Helical" evidence="1">
    <location>
        <begin position="206"/>
        <end position="227"/>
    </location>
</feature>
<reference evidence="3" key="1">
    <citation type="journal article" date="2014" name="Int. J. Syst. Evol. Microbiol.">
        <title>Complete genome sequence of Corynebacterium casei LMG S-19264T (=DSM 44701T), isolated from a smear-ripened cheese.</title>
        <authorList>
            <consortium name="US DOE Joint Genome Institute (JGI-PGF)"/>
            <person name="Walter F."/>
            <person name="Albersmeier A."/>
            <person name="Kalinowski J."/>
            <person name="Ruckert C."/>
        </authorList>
    </citation>
    <scope>NUCLEOTIDE SEQUENCE</scope>
    <source>
        <strain evidence="3">CGMCC 1.12187</strain>
    </source>
</reference>
<comment type="caution">
    <text evidence="3">The sequence shown here is derived from an EMBL/GenBank/DDBJ whole genome shotgun (WGS) entry which is preliminary data.</text>
</comment>
<organism evidence="3 4">
    <name type="scientific">Kocuria dechangensis</name>
    <dbReference type="NCBI Taxonomy" id="1176249"/>
    <lineage>
        <taxon>Bacteria</taxon>
        <taxon>Bacillati</taxon>
        <taxon>Actinomycetota</taxon>
        <taxon>Actinomycetes</taxon>
        <taxon>Micrococcales</taxon>
        <taxon>Micrococcaceae</taxon>
        <taxon>Kocuria</taxon>
    </lineage>
</organism>
<dbReference type="Proteomes" id="UP000638848">
    <property type="component" value="Unassembled WGS sequence"/>
</dbReference>
<proteinExistence type="predicted"/>
<feature type="transmembrane region" description="Helical" evidence="1">
    <location>
        <begin position="247"/>
        <end position="268"/>
    </location>
</feature>
<evidence type="ECO:0000313" key="4">
    <source>
        <dbReference type="Proteomes" id="UP000638848"/>
    </source>
</evidence>
<feature type="transmembrane region" description="Helical" evidence="1">
    <location>
        <begin position="30"/>
        <end position="50"/>
    </location>
</feature>
<name>A0A917GTG2_9MICC</name>
<evidence type="ECO:0000259" key="2">
    <source>
        <dbReference type="Pfam" id="PF06724"/>
    </source>
</evidence>
<keyword evidence="1" id="KW-1133">Transmembrane helix</keyword>
<feature type="domain" description="DUF1206" evidence="2">
    <location>
        <begin position="30"/>
        <end position="95"/>
    </location>
</feature>
<sequence length="275" mass="27863">MGEVRRQAGRAADAADDATDSRGFLLAARAGFVASGLLHVMIGVIALQVATGGTGQADQSGAIAQLGTAPGGRVLLWACFLGCAALAVFFLAEALLEGRGRSGKEALKKRLKAGGQAVVYGAIGAIFGVYALGGTSDSRESSQSTSAQLMANPAGVVLLVAVGLGLIVAAGYFVHKGVTKKFEENLTALPPGRAGTAVRALGTVGYVAKGIALGVLGVLFVVATVKSEPAQASGLDGALKSLQEQPFGVWLLGAVALGLICYGLFMVVRAKYQRM</sequence>
<feature type="domain" description="DUF1206" evidence="2">
    <location>
        <begin position="204"/>
        <end position="272"/>
    </location>
</feature>
<dbReference type="AlphaFoldDB" id="A0A917GTG2"/>
<protein>
    <submittedName>
        <fullName evidence="3">Membrane protein</fullName>
    </submittedName>
</protein>
<accession>A0A917GTG2</accession>
<feature type="transmembrane region" description="Helical" evidence="1">
    <location>
        <begin position="153"/>
        <end position="174"/>
    </location>
</feature>
<reference evidence="3" key="2">
    <citation type="submission" date="2020-09" db="EMBL/GenBank/DDBJ databases">
        <authorList>
            <person name="Sun Q."/>
            <person name="Zhou Y."/>
        </authorList>
    </citation>
    <scope>NUCLEOTIDE SEQUENCE</scope>
    <source>
        <strain evidence="3">CGMCC 1.12187</strain>
    </source>
</reference>
<keyword evidence="1" id="KW-0812">Transmembrane</keyword>
<keyword evidence="1" id="KW-0472">Membrane</keyword>
<dbReference type="InterPro" id="IPR009597">
    <property type="entry name" value="DUF1206"/>
</dbReference>
<dbReference type="EMBL" id="BMEQ01000008">
    <property type="protein sequence ID" value="GGG56580.1"/>
    <property type="molecule type" value="Genomic_DNA"/>
</dbReference>
<feature type="transmembrane region" description="Helical" evidence="1">
    <location>
        <begin position="117"/>
        <end position="133"/>
    </location>
</feature>
<feature type="domain" description="DUF1206" evidence="2">
    <location>
        <begin position="114"/>
        <end position="179"/>
    </location>
</feature>
<evidence type="ECO:0000256" key="1">
    <source>
        <dbReference type="SAM" id="Phobius"/>
    </source>
</evidence>
<dbReference type="Pfam" id="PF06724">
    <property type="entry name" value="DUF1206"/>
    <property type="match status" value="3"/>
</dbReference>
<evidence type="ECO:0000313" key="3">
    <source>
        <dbReference type="EMBL" id="GGG56580.1"/>
    </source>
</evidence>
<keyword evidence="4" id="KW-1185">Reference proteome</keyword>